<dbReference type="STRING" id="108003.B1C78_04255"/>
<feature type="domain" description="Cytochrome c-type biogenesis protein H Ig-like" evidence="2">
    <location>
        <begin position="29"/>
        <end position="132"/>
    </location>
</feature>
<keyword evidence="1" id="KW-0732">Signal</keyword>
<protein>
    <recommendedName>
        <fullName evidence="2">Cytochrome c-type biogenesis protein H Ig-like domain-containing protein</fullName>
    </recommendedName>
</protein>
<dbReference type="AlphaFoldDB" id="A0A1V3NQP2"/>
<dbReference type="EMBL" id="MVBK01000021">
    <property type="protein sequence ID" value="OOG27198.1"/>
    <property type="molecule type" value="Genomic_DNA"/>
</dbReference>
<reference evidence="3 4" key="1">
    <citation type="submission" date="2017-02" db="EMBL/GenBank/DDBJ databases">
        <title>Genomic diversity within the haloalkaliphilic genus Thioalkalivibrio.</title>
        <authorList>
            <person name="Ahn A.-C."/>
            <person name="Meier-Kolthoff J."/>
            <person name="Overmars L."/>
            <person name="Richter M."/>
            <person name="Woyke T."/>
            <person name="Sorokin D.Y."/>
            <person name="Muyzer G."/>
        </authorList>
    </citation>
    <scope>NUCLEOTIDE SEQUENCE [LARGE SCALE GENOMIC DNA]</scope>
    <source>
        <strain evidence="3 4">ALJD</strain>
    </source>
</reference>
<sequence length="136" mass="14405">MYRLLSALMFTALLAACGGNTASDTGVSGTVSIDPQLTERVSADDTVFIFARLPEGPPMPLAILRLQVSDLPYEFQLDDSQAMTDMTLSSADRVVVVARVSRTGQAMPSPGDLEGQSGTVSTGSQGLEIVIDRVIR</sequence>
<dbReference type="RefSeq" id="WP_077277891.1">
    <property type="nucleotide sequence ID" value="NZ_MVBK01000021.1"/>
</dbReference>
<name>A0A1V3NQP2_9GAMM</name>
<organism evidence="3 4">
    <name type="scientific">Thioalkalivibrio denitrificans</name>
    <dbReference type="NCBI Taxonomy" id="108003"/>
    <lineage>
        <taxon>Bacteria</taxon>
        <taxon>Pseudomonadati</taxon>
        <taxon>Pseudomonadota</taxon>
        <taxon>Gammaproteobacteria</taxon>
        <taxon>Chromatiales</taxon>
        <taxon>Ectothiorhodospiraceae</taxon>
        <taxon>Thioalkalivibrio</taxon>
    </lineage>
</organism>
<evidence type="ECO:0000256" key="1">
    <source>
        <dbReference type="SAM" id="SignalP"/>
    </source>
</evidence>
<evidence type="ECO:0000259" key="2">
    <source>
        <dbReference type="Pfam" id="PF23892"/>
    </source>
</evidence>
<accession>A0A1V3NQP2</accession>
<dbReference type="PROSITE" id="PS51257">
    <property type="entry name" value="PROKAR_LIPOPROTEIN"/>
    <property type="match status" value="1"/>
</dbReference>
<dbReference type="OrthoDB" id="9776053at2"/>
<comment type="caution">
    <text evidence="3">The sequence shown here is derived from an EMBL/GenBank/DDBJ whole genome shotgun (WGS) entry which is preliminary data.</text>
</comment>
<dbReference type="InterPro" id="IPR056412">
    <property type="entry name" value="Ig_CycH"/>
</dbReference>
<evidence type="ECO:0000313" key="3">
    <source>
        <dbReference type="EMBL" id="OOG27198.1"/>
    </source>
</evidence>
<dbReference type="Proteomes" id="UP000189462">
    <property type="component" value="Unassembled WGS sequence"/>
</dbReference>
<proteinExistence type="predicted"/>
<dbReference type="Pfam" id="PF23892">
    <property type="entry name" value="Ig_CycH"/>
    <property type="match status" value="1"/>
</dbReference>
<gene>
    <name evidence="3" type="ORF">B1C78_04255</name>
</gene>
<feature type="signal peptide" evidence="1">
    <location>
        <begin position="1"/>
        <end position="22"/>
    </location>
</feature>
<feature type="chain" id="PRO_5012392320" description="Cytochrome c-type biogenesis protein H Ig-like domain-containing protein" evidence="1">
    <location>
        <begin position="23"/>
        <end position="136"/>
    </location>
</feature>
<evidence type="ECO:0000313" key="4">
    <source>
        <dbReference type="Proteomes" id="UP000189462"/>
    </source>
</evidence>
<keyword evidence="4" id="KW-1185">Reference proteome</keyword>